<name>A0A4Q2DTK3_9AGAR</name>
<evidence type="ECO:0000313" key="1">
    <source>
        <dbReference type="EMBL" id="RXW23677.1"/>
    </source>
</evidence>
<dbReference type="Gene3D" id="3.80.10.10">
    <property type="entry name" value="Ribonuclease Inhibitor"/>
    <property type="match status" value="1"/>
</dbReference>
<evidence type="ECO:0000313" key="2">
    <source>
        <dbReference type="Proteomes" id="UP000290288"/>
    </source>
</evidence>
<dbReference type="Proteomes" id="UP000290288">
    <property type="component" value="Unassembled WGS sequence"/>
</dbReference>
<dbReference type="SUPFAM" id="SSF52047">
    <property type="entry name" value="RNI-like"/>
    <property type="match status" value="1"/>
</dbReference>
<dbReference type="AlphaFoldDB" id="A0A4Q2DTK3"/>
<dbReference type="OrthoDB" id="3365698at2759"/>
<sequence>MAYLFCSACEVQLAQLSTTERISPVPELLGTNQVPTSTEADDIKRCLSDVDSELQYLESIFSKLAARRDHLKSFADGHRALLSPARRIYPDLLSEIFARCSKGAPRKYPRKITTKIPDTFDPKQGPLLLTQICRSWRQTVIATPNIWSTIRFVLGPRSKVDLINLWLERSANCDLTIAVLEHPDSSTRADLGGLPCNEQALCILASQAHRWKSAFFFLCIGAPHWNALHGAKGKMVRLRHLTIRDPQDRGQKPIPTLFHGLTGLTSLTLSRHVFGEGLPKDGSTITHFRYEEQEGTRADCFVPIEQCLNIMRRLPNLESCLLECSMLALSEITNVTMVRLKDLKIEMAGIQARPPTPHPGVLWQALQLPNLTTLTIISSGHQVNPLPLDHEALSGLISRCPKLTSLCLSWYATEPQPLIECLRQASGVKYLKLGLYNATTFSQVLSCISQYTPSSRPLLPSLKEVHVSLLWYSYRWFPADDDFAAFAEMARRGLTNAHTHSDIASPEATLNCEPIDYAELEFQGHGVAETTLQHVLDKTRGLKSKDMDCRVVHHRNGNSTTFTVQVSRQ</sequence>
<gene>
    <name evidence="1" type="ORF">EST38_g2168</name>
</gene>
<dbReference type="STRING" id="2316362.A0A4Q2DTK3"/>
<dbReference type="EMBL" id="SDEE01000035">
    <property type="protein sequence ID" value="RXW23677.1"/>
    <property type="molecule type" value="Genomic_DNA"/>
</dbReference>
<keyword evidence="2" id="KW-1185">Reference proteome</keyword>
<reference evidence="1 2" key="1">
    <citation type="submission" date="2019-01" db="EMBL/GenBank/DDBJ databases">
        <title>Draft genome sequence of Psathyrella aberdarensis IHI B618.</title>
        <authorList>
            <person name="Buettner E."/>
            <person name="Kellner H."/>
        </authorList>
    </citation>
    <scope>NUCLEOTIDE SEQUENCE [LARGE SCALE GENOMIC DNA]</scope>
    <source>
        <strain evidence="1 2">IHI B618</strain>
    </source>
</reference>
<evidence type="ECO:0008006" key="3">
    <source>
        <dbReference type="Google" id="ProtNLM"/>
    </source>
</evidence>
<protein>
    <recommendedName>
        <fullName evidence="3">F-box domain-containing protein</fullName>
    </recommendedName>
</protein>
<accession>A0A4Q2DTK3</accession>
<dbReference type="InterPro" id="IPR032675">
    <property type="entry name" value="LRR_dom_sf"/>
</dbReference>
<proteinExistence type="predicted"/>
<organism evidence="1 2">
    <name type="scientific">Candolleomyces aberdarensis</name>
    <dbReference type="NCBI Taxonomy" id="2316362"/>
    <lineage>
        <taxon>Eukaryota</taxon>
        <taxon>Fungi</taxon>
        <taxon>Dikarya</taxon>
        <taxon>Basidiomycota</taxon>
        <taxon>Agaricomycotina</taxon>
        <taxon>Agaricomycetes</taxon>
        <taxon>Agaricomycetidae</taxon>
        <taxon>Agaricales</taxon>
        <taxon>Agaricineae</taxon>
        <taxon>Psathyrellaceae</taxon>
        <taxon>Candolleomyces</taxon>
    </lineage>
</organism>
<comment type="caution">
    <text evidence="1">The sequence shown here is derived from an EMBL/GenBank/DDBJ whole genome shotgun (WGS) entry which is preliminary data.</text>
</comment>